<gene>
    <name evidence="3" type="ordered locus">Mhun_0665</name>
</gene>
<feature type="domain" description="DUF447" evidence="2">
    <location>
        <begin position="139"/>
        <end position="191"/>
    </location>
</feature>
<dbReference type="eggNOG" id="arCOG04458">
    <property type="taxonomic scope" value="Archaea"/>
</dbReference>
<feature type="domain" description="DUF447" evidence="1">
    <location>
        <begin position="19"/>
        <end position="131"/>
    </location>
</feature>
<evidence type="ECO:0000313" key="4">
    <source>
        <dbReference type="Proteomes" id="UP000001941"/>
    </source>
</evidence>
<proteinExistence type="predicted"/>
<evidence type="ECO:0000259" key="2">
    <source>
        <dbReference type="Pfam" id="PF20766"/>
    </source>
</evidence>
<dbReference type="PIRSF" id="PIRSF018747">
    <property type="entry name" value="UCP018747"/>
    <property type="match status" value="1"/>
</dbReference>
<dbReference type="Gene3D" id="1.20.58.290">
    <property type="entry name" value="Hypothetical membrane protein ta0354_69_121"/>
    <property type="match status" value="1"/>
</dbReference>
<dbReference type="AlphaFoldDB" id="Q2FPX2"/>
<dbReference type="KEGG" id="mhu:Mhun_0665"/>
<dbReference type="Gene3D" id="2.30.110.10">
    <property type="entry name" value="Electron Transport, Fmn-binding Protein, Chain A"/>
    <property type="match status" value="1"/>
</dbReference>
<accession>Q2FPX2</accession>
<organism evidence="3 4">
    <name type="scientific">Methanospirillum hungatei JF-1 (strain ATCC 27890 / DSM 864 / NBRC 100397 / JF-1)</name>
    <dbReference type="NCBI Taxonomy" id="323259"/>
    <lineage>
        <taxon>Archaea</taxon>
        <taxon>Methanobacteriati</taxon>
        <taxon>Methanobacteriota</taxon>
        <taxon>Stenosarchaea group</taxon>
        <taxon>Methanomicrobia</taxon>
        <taxon>Methanomicrobiales</taxon>
        <taxon>Methanospirillaceae</taxon>
        <taxon>Methanospirillum</taxon>
    </lineage>
</organism>
<protein>
    <recommendedName>
        <fullName evidence="5">DUF447 family protein</fullName>
    </recommendedName>
</protein>
<sequence>MGVGPLTDPVDQIFTEGINEVIVTTYNNAAPMGIIRKNDSLSMIVFRTSHTAQNIIRNGWIVAHISHDPILFVKTAFEDLSEESFIQELIGNRIIHRLRGIQNWICCNAHIEHTTPDKLFVRLEPIHVNITQVLPIPVHRGLNNIIEATVHATRFILNEDPELARFIRHHGELVLRCGGEQDKRAMRLLYEYVNTAVPGTFL</sequence>
<dbReference type="InterPro" id="IPR012349">
    <property type="entry name" value="Split_barrel_FMN-bd"/>
</dbReference>
<dbReference type="Proteomes" id="UP000001941">
    <property type="component" value="Chromosome"/>
</dbReference>
<dbReference type="InParanoid" id="Q2FPX2"/>
<dbReference type="STRING" id="323259.Mhun_0665"/>
<evidence type="ECO:0008006" key="5">
    <source>
        <dbReference type="Google" id="ProtNLM"/>
    </source>
</evidence>
<dbReference type="EMBL" id="CP000254">
    <property type="protein sequence ID" value="ABD40421.1"/>
    <property type="molecule type" value="Genomic_DNA"/>
</dbReference>
<dbReference type="Pfam" id="PF20766">
    <property type="entry name" value="DUF447_C"/>
    <property type="match status" value="1"/>
</dbReference>
<dbReference type="InterPro" id="IPR049288">
    <property type="entry name" value="DUF447_C"/>
</dbReference>
<reference evidence="4" key="1">
    <citation type="journal article" date="2016" name="Stand. Genomic Sci.">
        <title>Complete genome sequence of Methanospirillum hungatei type strain JF1.</title>
        <authorList>
            <person name="Gunsalus R.P."/>
            <person name="Cook L.E."/>
            <person name="Crable B."/>
            <person name="Rohlin L."/>
            <person name="McDonald E."/>
            <person name="Mouttaki H."/>
            <person name="Sieber J.R."/>
            <person name="Poweleit N."/>
            <person name="Zhou H."/>
            <person name="Lapidus A.L."/>
            <person name="Daligault H.E."/>
            <person name="Land M."/>
            <person name="Gilna P."/>
            <person name="Ivanova N."/>
            <person name="Kyrpides N."/>
            <person name="Culley D.E."/>
            <person name="McInerney M.J."/>
        </authorList>
    </citation>
    <scope>NUCLEOTIDE SEQUENCE [LARGE SCALE GENOMIC DNA]</scope>
    <source>
        <strain evidence="4">ATCC 27890 / DSM 864 / NBRC 100397 / JF-1</strain>
    </source>
</reference>
<name>Q2FPX2_METHJ</name>
<dbReference type="InterPro" id="IPR016733">
    <property type="entry name" value="UCP018747"/>
</dbReference>
<evidence type="ECO:0000313" key="3">
    <source>
        <dbReference type="EMBL" id="ABD40421.1"/>
    </source>
</evidence>
<dbReference type="HOGENOM" id="CLU_110565_0_0_2"/>
<dbReference type="SUPFAM" id="SSF50475">
    <property type="entry name" value="FMN-binding split barrel"/>
    <property type="match status" value="1"/>
</dbReference>
<keyword evidence="4" id="KW-1185">Reference proteome</keyword>
<evidence type="ECO:0000259" key="1">
    <source>
        <dbReference type="Pfam" id="PF04289"/>
    </source>
</evidence>
<dbReference type="EnsemblBacteria" id="ABD40421">
    <property type="protein sequence ID" value="ABD40421"/>
    <property type="gene ID" value="Mhun_0665"/>
</dbReference>
<dbReference type="Pfam" id="PF04289">
    <property type="entry name" value="DUF447_N"/>
    <property type="match status" value="1"/>
</dbReference>
<dbReference type="InterPro" id="IPR007386">
    <property type="entry name" value="DUF447_N"/>
</dbReference>